<proteinExistence type="inferred from homology"/>
<feature type="domain" description="Molybdopterin oxidoreductase" evidence="6">
    <location>
        <begin position="53"/>
        <end position="509"/>
    </location>
</feature>
<evidence type="ECO:0000259" key="7">
    <source>
        <dbReference type="Pfam" id="PF01568"/>
    </source>
</evidence>
<dbReference type="Gene3D" id="2.40.40.20">
    <property type="match status" value="1"/>
</dbReference>
<comment type="similarity">
    <text evidence="2">Belongs to the prokaryotic molybdopterin-containing oxidoreductase family.</text>
</comment>
<keyword evidence="5" id="KW-0560">Oxidoreductase</keyword>
<evidence type="ECO:0000256" key="5">
    <source>
        <dbReference type="ARBA" id="ARBA00023002"/>
    </source>
</evidence>
<dbReference type="SUPFAM" id="SSF50692">
    <property type="entry name" value="ADC-like"/>
    <property type="match status" value="1"/>
</dbReference>
<protein>
    <submittedName>
        <fullName evidence="8">Oxidoreductase, molybdopterin-binding</fullName>
    </submittedName>
</protein>
<dbReference type="Gene3D" id="3.90.55.10">
    <property type="entry name" value="Dimethylsulfoxide Reductase, domain 3"/>
    <property type="match status" value="1"/>
</dbReference>
<dbReference type="eggNOG" id="COG0243">
    <property type="taxonomic scope" value="Bacteria"/>
</dbReference>
<dbReference type="Gene3D" id="3.40.50.740">
    <property type="match status" value="1"/>
</dbReference>
<organism evidence="8 9">
    <name type="scientific">Oceanicola granulosus (strain ATCC BAA-861 / DSM 15982 / KCTC 12143 / HTCC2516)</name>
    <dbReference type="NCBI Taxonomy" id="314256"/>
    <lineage>
        <taxon>Bacteria</taxon>
        <taxon>Pseudomonadati</taxon>
        <taxon>Pseudomonadota</taxon>
        <taxon>Alphaproteobacteria</taxon>
        <taxon>Rhodobacterales</taxon>
        <taxon>Roseobacteraceae</taxon>
        <taxon>Oceanicola</taxon>
    </lineage>
</organism>
<evidence type="ECO:0000259" key="6">
    <source>
        <dbReference type="Pfam" id="PF00384"/>
    </source>
</evidence>
<evidence type="ECO:0000256" key="2">
    <source>
        <dbReference type="ARBA" id="ARBA00010312"/>
    </source>
</evidence>
<dbReference type="HOGENOM" id="CLU_000422_13_3_5"/>
<keyword evidence="3" id="KW-0500">Molybdenum</keyword>
<dbReference type="GO" id="GO:0043546">
    <property type="term" value="F:molybdopterin cofactor binding"/>
    <property type="evidence" value="ECO:0007669"/>
    <property type="project" value="InterPro"/>
</dbReference>
<dbReference type="PANTHER" id="PTHR43742:SF10">
    <property type="entry name" value="TRIMETHYLAMINE-N-OXIDE REDUCTASE 2"/>
    <property type="match status" value="1"/>
</dbReference>
<name>Q2CJ87_OCEGH</name>
<dbReference type="Pfam" id="PF01568">
    <property type="entry name" value="Molydop_binding"/>
    <property type="match status" value="1"/>
</dbReference>
<keyword evidence="9" id="KW-1185">Reference proteome</keyword>
<dbReference type="InterPro" id="IPR050612">
    <property type="entry name" value="Prok_Mopterin_Oxidored"/>
</dbReference>
<dbReference type="CDD" id="cd02793">
    <property type="entry name" value="MopB_CT_DMSOR-BSOR-TMAOR"/>
    <property type="match status" value="1"/>
</dbReference>
<dbReference type="Pfam" id="PF00384">
    <property type="entry name" value="Molybdopterin"/>
    <property type="match status" value="1"/>
</dbReference>
<reference evidence="8 9" key="1">
    <citation type="journal article" date="2010" name="J. Bacteriol.">
        <title>Genome sequences of Oceanicola granulosus HTCC2516(T) and Oceanicola batsensis HTCC2597(TDelta).</title>
        <authorList>
            <person name="Thrash J.C."/>
            <person name="Cho J.C."/>
            <person name="Vergin K.L."/>
            <person name="Giovannoni S.J."/>
        </authorList>
    </citation>
    <scope>NUCLEOTIDE SEQUENCE [LARGE SCALE GENOMIC DNA]</scope>
    <source>
        <strain evidence="9">ATCC BAA-861 / DSM 15982 / KCTC 12143 / HTCC2516</strain>
    </source>
</reference>
<dbReference type="GO" id="GO:0030151">
    <property type="term" value="F:molybdenum ion binding"/>
    <property type="evidence" value="ECO:0007669"/>
    <property type="project" value="TreeGrafter"/>
</dbReference>
<dbReference type="InterPro" id="IPR006657">
    <property type="entry name" value="MoPterin_dinucl-bd_dom"/>
</dbReference>
<dbReference type="STRING" id="314256.OG2516_00764"/>
<dbReference type="EMBL" id="AAOT01000002">
    <property type="protein sequence ID" value="EAR52713.1"/>
    <property type="molecule type" value="Genomic_DNA"/>
</dbReference>
<dbReference type="InterPro" id="IPR009010">
    <property type="entry name" value="Asp_de-COase-like_dom_sf"/>
</dbReference>
<dbReference type="GO" id="GO:0030288">
    <property type="term" value="C:outer membrane-bounded periplasmic space"/>
    <property type="evidence" value="ECO:0007669"/>
    <property type="project" value="TreeGrafter"/>
</dbReference>
<feature type="domain" description="Molybdopterin dinucleotide-binding" evidence="7">
    <location>
        <begin position="624"/>
        <end position="742"/>
    </location>
</feature>
<comment type="caution">
    <text evidence="8">The sequence shown here is derived from an EMBL/GenBank/DDBJ whole genome shotgun (WGS) entry which is preliminary data.</text>
</comment>
<evidence type="ECO:0000256" key="3">
    <source>
        <dbReference type="ARBA" id="ARBA00022505"/>
    </source>
</evidence>
<keyword evidence="4" id="KW-0479">Metal-binding</keyword>
<evidence type="ECO:0000256" key="4">
    <source>
        <dbReference type="ARBA" id="ARBA00022723"/>
    </source>
</evidence>
<dbReference type="AlphaFoldDB" id="Q2CJ87"/>
<sequence length="752" mass="83001">MDKTDLPLTAMHWGTYRAESDGKTLRALHPFEEDVDPSNIGQGFFGVLDGPTRVTAPMVRKGWLEDPDGRNRDRRGSDAFVAVSWDEVEGLIADELTRVRRDFGNEAIYAGSYGWASAGRFHHAQGHLRRFLNLNGGFTRSVNTYSLAAGEVICEHVIGGFWVAAADTTDWQSIVEHTELFVAFGGLPLRNGQISQGGTGRHRQREAMLNARANGVEFVSISPLRDDAIDALSAQWIAPRPSSDVAMILALCHCLLDEGLHDADFLARYTVGFERFADYLTGKTDGVAKTAAWAAAICEVEASAIVDLARRMHRQRTMISASWSLTRQDHGEQPFWATITLAAMLGQIGLPGGGFGLGYSAVNSMGLENRSLAHAAMPQGTNPVETYIPVARISDMLENPGAEYAYNGRTLTYPDTRMIWWAGGNPFHHHQDLNRLRQAWTAPDTVIVNDWCWTATARHADIVLPCTNPLERRDVSMGGRDPYIVAMEAVSAPPPLARDDYEIFRGLARRMGQEEAFTEGRDAEAWQRHLYALSCQRAAGEGVTLPDYDTLRERRWHKVEAPAEPNVMFQRFRADPEAHPIPTRSGKIEIWSAEIAGFGYDDCPGHVTWMEPYEWLGDAAADELHLISNQPHTKLHSQLDQGPVSQGAKRGGLERVRLNPADAAARDISEGDAVELFNARGACLARVVLDDALRRGVVQMATGAWFKPSPERPELCLNGNPNVLTADRGTSKLAQGPTAHTCLVRIRKTAQR</sequence>
<evidence type="ECO:0000256" key="1">
    <source>
        <dbReference type="ARBA" id="ARBA00001942"/>
    </source>
</evidence>
<dbReference type="GO" id="GO:0016491">
    <property type="term" value="F:oxidoreductase activity"/>
    <property type="evidence" value="ECO:0007669"/>
    <property type="project" value="UniProtKB-KW"/>
</dbReference>
<dbReference type="GO" id="GO:0009061">
    <property type="term" value="P:anaerobic respiration"/>
    <property type="evidence" value="ECO:0007669"/>
    <property type="project" value="TreeGrafter"/>
</dbReference>
<comment type="cofactor">
    <cofactor evidence="1">
        <name>Mo-bis(molybdopterin guanine dinucleotide)</name>
        <dbReference type="ChEBI" id="CHEBI:60539"/>
    </cofactor>
</comment>
<dbReference type="InterPro" id="IPR006656">
    <property type="entry name" value="Mopterin_OxRdtase"/>
</dbReference>
<evidence type="ECO:0000313" key="8">
    <source>
        <dbReference type="EMBL" id="EAR52713.1"/>
    </source>
</evidence>
<dbReference type="InterPro" id="IPR041954">
    <property type="entry name" value="CT_DMSOR/BSOR/TMAOR"/>
</dbReference>
<evidence type="ECO:0000313" key="9">
    <source>
        <dbReference type="Proteomes" id="UP000003635"/>
    </source>
</evidence>
<dbReference type="SUPFAM" id="SSF53706">
    <property type="entry name" value="Formate dehydrogenase/DMSO reductase, domains 1-3"/>
    <property type="match status" value="1"/>
</dbReference>
<dbReference type="Proteomes" id="UP000003635">
    <property type="component" value="Unassembled WGS sequence"/>
</dbReference>
<dbReference type="GO" id="GO:0009055">
    <property type="term" value="F:electron transfer activity"/>
    <property type="evidence" value="ECO:0007669"/>
    <property type="project" value="TreeGrafter"/>
</dbReference>
<gene>
    <name evidence="8" type="ORF">OG2516_00764</name>
</gene>
<accession>Q2CJ87</accession>
<dbReference type="PANTHER" id="PTHR43742">
    <property type="entry name" value="TRIMETHYLAMINE-N-OXIDE REDUCTASE"/>
    <property type="match status" value="1"/>
</dbReference>
<dbReference type="OrthoDB" id="9759518at2"/>
<dbReference type="Gene3D" id="3.40.228.10">
    <property type="entry name" value="Dimethylsulfoxide Reductase, domain 2"/>
    <property type="match status" value="1"/>
</dbReference>